<dbReference type="PROSITE" id="PS50949">
    <property type="entry name" value="HTH_GNTR"/>
    <property type="match status" value="1"/>
</dbReference>
<evidence type="ECO:0000259" key="4">
    <source>
        <dbReference type="PROSITE" id="PS50949"/>
    </source>
</evidence>
<reference evidence="5 6" key="1">
    <citation type="submission" date="2020-08" db="EMBL/GenBank/DDBJ databases">
        <title>Genomic Encyclopedia of Type Strains, Phase IV (KMG-IV): sequencing the most valuable type-strain genomes for metagenomic binning, comparative biology and taxonomic classification.</title>
        <authorList>
            <person name="Goeker M."/>
        </authorList>
    </citation>
    <scope>NUCLEOTIDE SEQUENCE [LARGE SCALE GENOMIC DNA]</scope>
    <source>
        <strain evidence="5 6">DSM 15757</strain>
    </source>
</reference>
<dbReference type="EMBL" id="JACHEZ010000002">
    <property type="protein sequence ID" value="MBB6029243.1"/>
    <property type="molecule type" value="Genomic_DNA"/>
</dbReference>
<evidence type="ECO:0000313" key="6">
    <source>
        <dbReference type="Proteomes" id="UP000587579"/>
    </source>
</evidence>
<sequence>MEVRYLWHIEPEKGPIYAQIAAEVKRMLARGELAPGGKLPSARTLAEEARVNPNTVVHAYAELEREGITETRRGLGTFVREDVDVEAIRRSELEAAARAYLRTARALGVDLDAAREVLKEVADAP</sequence>
<dbReference type="InterPro" id="IPR036390">
    <property type="entry name" value="WH_DNA-bd_sf"/>
</dbReference>
<dbReference type="SUPFAM" id="SSF46785">
    <property type="entry name" value="Winged helix' DNA-binding domain"/>
    <property type="match status" value="1"/>
</dbReference>
<evidence type="ECO:0000256" key="3">
    <source>
        <dbReference type="ARBA" id="ARBA00023163"/>
    </source>
</evidence>
<dbReference type="InterPro" id="IPR000524">
    <property type="entry name" value="Tscrpt_reg_HTH_GntR"/>
</dbReference>
<comment type="caution">
    <text evidence="5">The sequence shown here is derived from an EMBL/GenBank/DDBJ whole genome shotgun (WGS) entry which is preliminary data.</text>
</comment>
<evidence type="ECO:0000256" key="1">
    <source>
        <dbReference type="ARBA" id="ARBA00023015"/>
    </source>
</evidence>
<dbReference type="RefSeq" id="WP_246104079.1">
    <property type="nucleotide sequence ID" value="NZ_JACHEZ010000002.1"/>
</dbReference>
<proteinExistence type="predicted"/>
<organism evidence="5 6">
    <name type="scientific">Oceanithermus desulfurans</name>
    <dbReference type="NCBI Taxonomy" id="227924"/>
    <lineage>
        <taxon>Bacteria</taxon>
        <taxon>Thermotogati</taxon>
        <taxon>Deinococcota</taxon>
        <taxon>Deinococci</taxon>
        <taxon>Thermales</taxon>
        <taxon>Thermaceae</taxon>
        <taxon>Oceanithermus</taxon>
    </lineage>
</organism>
<name>A0ABR6NZQ8_9DEIN</name>
<keyword evidence="1" id="KW-0805">Transcription regulation</keyword>
<feature type="domain" description="HTH gntR-type" evidence="4">
    <location>
        <begin position="14"/>
        <end position="82"/>
    </location>
</feature>
<dbReference type="PANTHER" id="PTHR38445:SF7">
    <property type="entry name" value="GNTR-FAMILY TRANSCRIPTIONAL REGULATOR"/>
    <property type="match status" value="1"/>
</dbReference>
<accession>A0ABR6NZQ8</accession>
<keyword evidence="3" id="KW-0804">Transcription</keyword>
<keyword evidence="6" id="KW-1185">Reference proteome</keyword>
<dbReference type="SMART" id="SM00345">
    <property type="entry name" value="HTH_GNTR"/>
    <property type="match status" value="1"/>
</dbReference>
<dbReference type="InterPro" id="IPR036388">
    <property type="entry name" value="WH-like_DNA-bd_sf"/>
</dbReference>
<dbReference type="Pfam" id="PF00392">
    <property type="entry name" value="GntR"/>
    <property type="match status" value="1"/>
</dbReference>
<keyword evidence="2" id="KW-0238">DNA-binding</keyword>
<evidence type="ECO:0000256" key="2">
    <source>
        <dbReference type="ARBA" id="ARBA00023125"/>
    </source>
</evidence>
<dbReference type="CDD" id="cd07377">
    <property type="entry name" value="WHTH_GntR"/>
    <property type="match status" value="1"/>
</dbReference>
<dbReference type="PANTHER" id="PTHR38445">
    <property type="entry name" value="HTH-TYPE TRANSCRIPTIONAL REPRESSOR YTRA"/>
    <property type="match status" value="1"/>
</dbReference>
<evidence type="ECO:0000313" key="5">
    <source>
        <dbReference type="EMBL" id="MBB6029243.1"/>
    </source>
</evidence>
<gene>
    <name evidence="5" type="ORF">HNQ05_000608</name>
</gene>
<dbReference type="Proteomes" id="UP000587579">
    <property type="component" value="Unassembled WGS sequence"/>
</dbReference>
<dbReference type="Gene3D" id="1.10.10.10">
    <property type="entry name" value="Winged helix-like DNA-binding domain superfamily/Winged helix DNA-binding domain"/>
    <property type="match status" value="1"/>
</dbReference>
<protein>
    <submittedName>
        <fullName evidence="5">GntR family transcriptional regulator</fullName>
    </submittedName>
</protein>